<protein>
    <submittedName>
        <fullName evidence="10">Multidrug efflux MFS transporter</fullName>
    </submittedName>
</protein>
<dbReference type="InterPro" id="IPR036259">
    <property type="entry name" value="MFS_trans_sf"/>
</dbReference>
<reference evidence="10 11" key="1">
    <citation type="submission" date="2020-06" db="EMBL/GenBank/DDBJ databases">
        <title>Actinomadura xiongansis sp. nov., isolated from soil of Baiyangdian.</title>
        <authorList>
            <person name="Zhang X."/>
        </authorList>
    </citation>
    <scope>NUCLEOTIDE SEQUENCE [LARGE SCALE GENOMIC DNA]</scope>
    <source>
        <strain evidence="10 11">HBUM206468</strain>
    </source>
</reference>
<feature type="transmembrane region" description="Helical" evidence="8">
    <location>
        <begin position="20"/>
        <end position="40"/>
    </location>
</feature>
<accession>A0ABR7LYK1</accession>
<evidence type="ECO:0000256" key="8">
    <source>
        <dbReference type="SAM" id="Phobius"/>
    </source>
</evidence>
<name>A0ABR7LYK1_9ACTN</name>
<feature type="transmembrane region" description="Helical" evidence="8">
    <location>
        <begin position="239"/>
        <end position="260"/>
    </location>
</feature>
<dbReference type="EMBL" id="JABVEC010000034">
    <property type="protein sequence ID" value="MBC6469940.1"/>
    <property type="molecule type" value="Genomic_DNA"/>
</dbReference>
<keyword evidence="5 8" id="KW-0812">Transmembrane</keyword>
<evidence type="ECO:0000256" key="6">
    <source>
        <dbReference type="ARBA" id="ARBA00022989"/>
    </source>
</evidence>
<feature type="transmembrane region" description="Helical" evidence="8">
    <location>
        <begin position="87"/>
        <end position="107"/>
    </location>
</feature>
<feature type="transmembrane region" description="Helical" evidence="8">
    <location>
        <begin position="146"/>
        <end position="164"/>
    </location>
</feature>
<dbReference type="InterPro" id="IPR011701">
    <property type="entry name" value="MFS"/>
</dbReference>
<feature type="transmembrane region" description="Helical" evidence="8">
    <location>
        <begin position="411"/>
        <end position="432"/>
    </location>
</feature>
<comment type="similarity">
    <text evidence="2">Belongs to the major facilitator superfamily. EmrB family.</text>
</comment>
<evidence type="ECO:0000313" key="10">
    <source>
        <dbReference type="EMBL" id="MBC6469940.1"/>
    </source>
</evidence>
<evidence type="ECO:0000313" key="11">
    <source>
        <dbReference type="Proteomes" id="UP000805614"/>
    </source>
</evidence>
<keyword evidence="11" id="KW-1185">Reference proteome</keyword>
<dbReference type="Gene3D" id="1.20.1250.20">
    <property type="entry name" value="MFS general substrate transporter like domains"/>
    <property type="match status" value="1"/>
</dbReference>
<keyword evidence="3" id="KW-0813">Transport</keyword>
<dbReference type="PANTHER" id="PTHR42718:SF9">
    <property type="entry name" value="MAJOR FACILITATOR SUPERFAMILY MULTIDRUG TRANSPORTER MFSC"/>
    <property type="match status" value="1"/>
</dbReference>
<evidence type="ECO:0000256" key="2">
    <source>
        <dbReference type="ARBA" id="ARBA00008537"/>
    </source>
</evidence>
<feature type="transmembrane region" description="Helical" evidence="8">
    <location>
        <begin position="368"/>
        <end position="390"/>
    </location>
</feature>
<feature type="transmembrane region" description="Helical" evidence="8">
    <location>
        <begin position="176"/>
        <end position="196"/>
    </location>
</feature>
<dbReference type="PROSITE" id="PS50850">
    <property type="entry name" value="MFS"/>
    <property type="match status" value="1"/>
</dbReference>
<dbReference type="InterPro" id="IPR004638">
    <property type="entry name" value="EmrB-like"/>
</dbReference>
<dbReference type="CDD" id="cd17503">
    <property type="entry name" value="MFS_LmrB_MDR_like"/>
    <property type="match status" value="1"/>
</dbReference>
<dbReference type="Proteomes" id="UP000805614">
    <property type="component" value="Unassembled WGS sequence"/>
</dbReference>
<organism evidence="10 11">
    <name type="scientific">Actinomadura alba</name>
    <dbReference type="NCBI Taxonomy" id="406431"/>
    <lineage>
        <taxon>Bacteria</taxon>
        <taxon>Bacillati</taxon>
        <taxon>Actinomycetota</taxon>
        <taxon>Actinomycetes</taxon>
        <taxon>Streptosporangiales</taxon>
        <taxon>Thermomonosporaceae</taxon>
        <taxon>Actinomadura</taxon>
    </lineage>
</organism>
<feature type="transmembrane region" description="Helical" evidence="8">
    <location>
        <begin position="113"/>
        <end position="134"/>
    </location>
</feature>
<gene>
    <name evidence="10" type="ORF">HKK74_31275</name>
</gene>
<feature type="transmembrane region" description="Helical" evidence="8">
    <location>
        <begin position="60"/>
        <end position="80"/>
    </location>
</feature>
<keyword evidence="7 8" id="KW-0472">Membrane</keyword>
<dbReference type="RefSeq" id="WP_187246989.1">
    <property type="nucleotide sequence ID" value="NZ_BAAAOK010000017.1"/>
</dbReference>
<comment type="subcellular location">
    <subcellularLocation>
        <location evidence="1">Cell membrane</location>
        <topology evidence="1">Multi-pass membrane protein</topology>
    </subcellularLocation>
</comment>
<dbReference type="InterPro" id="IPR020846">
    <property type="entry name" value="MFS_dom"/>
</dbReference>
<keyword evidence="4" id="KW-1003">Cell membrane</keyword>
<feature type="domain" description="Major facilitator superfamily (MFS) profile" evidence="9">
    <location>
        <begin position="22"/>
        <end position="488"/>
    </location>
</feature>
<keyword evidence="6 8" id="KW-1133">Transmembrane helix</keyword>
<dbReference type="SUPFAM" id="SSF103473">
    <property type="entry name" value="MFS general substrate transporter"/>
    <property type="match status" value="1"/>
</dbReference>
<proteinExistence type="inferred from homology"/>
<dbReference type="Gene3D" id="1.20.1720.10">
    <property type="entry name" value="Multidrug resistance protein D"/>
    <property type="match status" value="1"/>
</dbReference>
<feature type="transmembrane region" description="Helical" evidence="8">
    <location>
        <begin position="465"/>
        <end position="483"/>
    </location>
</feature>
<feature type="transmembrane region" description="Helical" evidence="8">
    <location>
        <begin position="208"/>
        <end position="227"/>
    </location>
</feature>
<feature type="transmembrane region" description="Helical" evidence="8">
    <location>
        <begin position="281"/>
        <end position="302"/>
    </location>
</feature>
<evidence type="ECO:0000256" key="1">
    <source>
        <dbReference type="ARBA" id="ARBA00004651"/>
    </source>
</evidence>
<comment type="caution">
    <text evidence="10">The sequence shown here is derived from an EMBL/GenBank/DDBJ whole genome shotgun (WGS) entry which is preliminary data.</text>
</comment>
<evidence type="ECO:0000256" key="4">
    <source>
        <dbReference type="ARBA" id="ARBA00022475"/>
    </source>
</evidence>
<evidence type="ECO:0000259" key="9">
    <source>
        <dbReference type="PROSITE" id="PS50850"/>
    </source>
</evidence>
<sequence length="497" mass="51737">MTRTHADAPPTEDAFDPALLRLAVAVLMGAIMTILDSTIVNVAINTLGRDFNTSLSTIQWVLTGYLLALSMTIPLTGWVIERFGAKRMWITSLALFIIGSALCGAAWNTTSLIVFRVLQGVGGGLLMPIGQTMLASAAGPRRLGRVMSLISIPAMLAPVLGPVFGGLIVDHLSWRWMFYVNVPFCAAALLLALRWIPADPERRAGGRLDAIGLTLLSPGLAALVYGLSEAGNGSPLTGAKVLGTVGAGVVLLGLFCAHALRKAKGPLLDLRMFRNRGFTTAVTALFVYSGAIFGLTVLLPLYVQIAQGESPLRAGLLVAPFGLGAIVTMAFAGRLADRRGSRGLGIIGIAVAAAACLAYTRIDVTTPQPFLVAVTFVAGLGHGLIVAPLMATLYRTLPRAAVPAATTTANILVRVGSSLGTAVLAVVLQIYIRAEIPGASGSLADAAADRGPGAVDALVRAFAHSFWWTAGLAALALVPALMLPRPAPDAEERPTSK</sequence>
<evidence type="ECO:0000256" key="7">
    <source>
        <dbReference type="ARBA" id="ARBA00023136"/>
    </source>
</evidence>
<dbReference type="Pfam" id="PF07690">
    <property type="entry name" value="MFS_1"/>
    <property type="match status" value="1"/>
</dbReference>
<feature type="transmembrane region" description="Helical" evidence="8">
    <location>
        <begin position="344"/>
        <end position="362"/>
    </location>
</feature>
<evidence type="ECO:0000256" key="3">
    <source>
        <dbReference type="ARBA" id="ARBA00022448"/>
    </source>
</evidence>
<evidence type="ECO:0000256" key="5">
    <source>
        <dbReference type="ARBA" id="ARBA00022692"/>
    </source>
</evidence>
<feature type="transmembrane region" description="Helical" evidence="8">
    <location>
        <begin position="314"/>
        <end position="332"/>
    </location>
</feature>
<dbReference type="NCBIfam" id="TIGR00711">
    <property type="entry name" value="efflux_EmrB"/>
    <property type="match status" value="1"/>
</dbReference>
<dbReference type="PANTHER" id="PTHR42718">
    <property type="entry name" value="MAJOR FACILITATOR SUPERFAMILY MULTIDRUG TRANSPORTER MFSC"/>
    <property type="match status" value="1"/>
</dbReference>